<organism evidence="8 9">
    <name type="scientific">Bdellovibrio reynosensis</name>
    <dbReference type="NCBI Taxonomy" id="2835041"/>
    <lineage>
        <taxon>Bacteria</taxon>
        <taxon>Pseudomonadati</taxon>
        <taxon>Bdellovibrionota</taxon>
        <taxon>Bdellovibrionia</taxon>
        <taxon>Bdellovibrionales</taxon>
        <taxon>Pseudobdellovibrionaceae</taxon>
        <taxon>Bdellovibrio</taxon>
    </lineage>
</organism>
<dbReference type="InterPro" id="IPR043461">
    <property type="entry name" value="LpxH-like"/>
</dbReference>
<evidence type="ECO:0000256" key="3">
    <source>
        <dbReference type="ARBA" id="ARBA00022723"/>
    </source>
</evidence>
<feature type="transmembrane region" description="Helical" evidence="6">
    <location>
        <begin position="362"/>
        <end position="381"/>
    </location>
</feature>
<keyword evidence="6" id="KW-0812">Transmembrane</keyword>
<dbReference type="SUPFAM" id="SSF56300">
    <property type="entry name" value="Metallo-dependent phosphatases"/>
    <property type="match status" value="1"/>
</dbReference>
<evidence type="ECO:0000256" key="2">
    <source>
        <dbReference type="ARBA" id="ARBA00022519"/>
    </source>
</evidence>
<proteinExistence type="predicted"/>
<dbReference type="Proteomes" id="UP000830116">
    <property type="component" value="Chromosome"/>
</dbReference>
<feature type="transmembrane region" description="Helical" evidence="6">
    <location>
        <begin position="339"/>
        <end position="356"/>
    </location>
</feature>
<dbReference type="Pfam" id="PF00149">
    <property type="entry name" value="Metallophos"/>
    <property type="match status" value="1"/>
</dbReference>
<evidence type="ECO:0000256" key="5">
    <source>
        <dbReference type="ARBA" id="ARBA00023211"/>
    </source>
</evidence>
<keyword evidence="4 6" id="KW-0472">Membrane</keyword>
<dbReference type="InterPro" id="IPR004843">
    <property type="entry name" value="Calcineurin-like_PHP"/>
</dbReference>
<sequence>MPTSFSQAFPDFKNATHTAIISDLHLCEAEPINPKYPLWKKFKTRQFFFDDTFTQFVKHIEDKAQGAPVELILNGDIFDFDSVTSVPKEPVFHVEWLERQRGLYPREERSRYKIEMILKDHVDFVNTLREFILRGNRAVFVIGNHDLELHFPQVQEEIFKHLNLPDHKRHEVRFAEWFYISNQDTLIEHGNQYDPYCMCEDPINPFVRGYNYVSLKLPFGNLACRYIMNGMGFFNPHVDSNYIMTLPEYIRFFFRYVARAQPLLVLTWFWGAVMTLIHSFFDRLAAPIRNPLKIEDRVALIAQKSNAEPRMVRELKELFVAPAASNPFLLARELWLDRAFMIFVTFFLIFQLMVFVRSVYEVSFFWAFIPLFLLLPFFLFYSKSVTSLVSGYKEPDDRVLAMASAITKVHRIVFGHTHQTRHEIIGSVEHLNSGCWSPAFLDVECTKPLDQKTYVWLSPGEQGTRQAELFRFMDGKSELMTNPGRGSSSNN</sequence>
<dbReference type="RefSeq" id="WP_243536206.1">
    <property type="nucleotide sequence ID" value="NZ_CP093442.1"/>
</dbReference>
<evidence type="ECO:0000259" key="7">
    <source>
        <dbReference type="Pfam" id="PF00149"/>
    </source>
</evidence>
<dbReference type="InterPro" id="IPR029052">
    <property type="entry name" value="Metallo-depent_PP-like"/>
</dbReference>
<keyword evidence="6" id="KW-1133">Transmembrane helix</keyword>
<keyword evidence="1" id="KW-1003">Cell membrane</keyword>
<evidence type="ECO:0000256" key="6">
    <source>
        <dbReference type="SAM" id="Phobius"/>
    </source>
</evidence>
<dbReference type="PANTHER" id="PTHR34990">
    <property type="entry name" value="UDP-2,3-DIACYLGLUCOSAMINE HYDROLASE-RELATED"/>
    <property type="match status" value="1"/>
</dbReference>
<gene>
    <name evidence="8" type="ORF">MNR06_11630</name>
</gene>
<dbReference type="EMBL" id="CP093442">
    <property type="protein sequence ID" value="UOF00347.1"/>
    <property type="molecule type" value="Genomic_DNA"/>
</dbReference>
<evidence type="ECO:0000313" key="8">
    <source>
        <dbReference type="EMBL" id="UOF00347.1"/>
    </source>
</evidence>
<keyword evidence="3" id="KW-0479">Metal-binding</keyword>
<protein>
    <submittedName>
        <fullName evidence="8">Metallophosphoesterase</fullName>
    </submittedName>
</protein>
<reference evidence="8" key="1">
    <citation type="submission" date="2022-03" db="EMBL/GenBank/DDBJ databases">
        <title>Genome Identification and Characterization of new species Bdellovibrio reynosense LBG001 sp. nov. from a Mexico soil sample.</title>
        <authorList>
            <person name="Camilli A."/>
            <person name="Ajao Y."/>
            <person name="Guo X."/>
        </authorList>
    </citation>
    <scope>NUCLEOTIDE SEQUENCE</scope>
    <source>
        <strain evidence="8">LBG001</strain>
    </source>
</reference>
<evidence type="ECO:0000313" key="9">
    <source>
        <dbReference type="Proteomes" id="UP000830116"/>
    </source>
</evidence>
<feature type="domain" description="Calcineurin-like phosphoesterase" evidence="7">
    <location>
        <begin position="18"/>
        <end position="193"/>
    </location>
</feature>
<evidence type="ECO:0000256" key="4">
    <source>
        <dbReference type="ARBA" id="ARBA00023136"/>
    </source>
</evidence>
<keyword evidence="5" id="KW-0464">Manganese</keyword>
<name>A0ABY4C8X6_9BACT</name>
<keyword evidence="2" id="KW-0997">Cell inner membrane</keyword>
<evidence type="ECO:0000256" key="1">
    <source>
        <dbReference type="ARBA" id="ARBA00022475"/>
    </source>
</evidence>
<accession>A0ABY4C8X6</accession>
<keyword evidence="9" id="KW-1185">Reference proteome</keyword>
<dbReference type="PANTHER" id="PTHR34990:SF2">
    <property type="entry name" value="BLL8164 PROTEIN"/>
    <property type="match status" value="1"/>
</dbReference>